<organism evidence="1 2">
    <name type="scientific">Flagellimonas aurea</name>
    <dbReference type="NCBI Taxonomy" id="2915619"/>
    <lineage>
        <taxon>Bacteria</taxon>
        <taxon>Pseudomonadati</taxon>
        <taxon>Bacteroidota</taxon>
        <taxon>Flavobacteriia</taxon>
        <taxon>Flavobacteriales</taxon>
        <taxon>Flavobacteriaceae</taxon>
        <taxon>Flagellimonas</taxon>
    </lineage>
</organism>
<proteinExistence type="predicted"/>
<gene>
    <name evidence="1" type="ORF">J0656_19915</name>
</gene>
<evidence type="ECO:0000313" key="1">
    <source>
        <dbReference type="EMBL" id="MBO0356295.1"/>
    </source>
</evidence>
<keyword evidence="2" id="KW-1185">Reference proteome</keyword>
<dbReference type="RefSeq" id="WP_163624595.1">
    <property type="nucleotide sequence ID" value="NZ_JAFLNL010000023.1"/>
</dbReference>
<comment type="caution">
    <text evidence="1">The sequence shown here is derived from an EMBL/GenBank/DDBJ whole genome shotgun (WGS) entry which is preliminary data.</text>
</comment>
<evidence type="ECO:0000313" key="2">
    <source>
        <dbReference type="Proteomes" id="UP000664044"/>
    </source>
</evidence>
<dbReference type="Proteomes" id="UP000664044">
    <property type="component" value="Unassembled WGS sequence"/>
</dbReference>
<reference evidence="1 2" key="1">
    <citation type="submission" date="2021-03" db="EMBL/GenBank/DDBJ databases">
        <title>Muricauda lutimaris sp. nov. and Muricauda ruestringensis sp. nov, two marine members of the Flavobacteriaceae isolated from deep sea sediments of Western Pacific.</title>
        <authorList>
            <person name="Zhao S."/>
            <person name="Liu R."/>
        </authorList>
    </citation>
    <scope>NUCLEOTIDE SEQUENCE [LARGE SCALE GENOMIC DNA]</scope>
    <source>
        <strain evidence="1 2">BC31-1-A7</strain>
    </source>
</reference>
<sequence length="86" mass="9852">MDNDIIKHLEIVVNGKSYTGNEIYNSPEIFEIARRNQILLPVGVFEKVKAEGGTMRLIIADDKTVIRGLKNVSQQLYQEFLKIYPD</sequence>
<accession>A0ABS3GA34</accession>
<dbReference type="EMBL" id="JAFLNL010000023">
    <property type="protein sequence ID" value="MBO0356295.1"/>
    <property type="molecule type" value="Genomic_DNA"/>
</dbReference>
<name>A0ABS3GA34_9FLAO</name>
<protein>
    <submittedName>
        <fullName evidence="1">Uncharacterized protein</fullName>
    </submittedName>
</protein>